<accession>A0A8B2NPT1</accession>
<evidence type="ECO:0008006" key="4">
    <source>
        <dbReference type="Google" id="ProtNLM"/>
    </source>
</evidence>
<dbReference type="PANTHER" id="PTHR42928">
    <property type="entry name" value="TRICARBOXYLATE-BINDING PROTEIN"/>
    <property type="match status" value="1"/>
</dbReference>
<dbReference type="PANTHER" id="PTHR42928:SF5">
    <property type="entry name" value="BLR1237 PROTEIN"/>
    <property type="match status" value="1"/>
</dbReference>
<dbReference type="CDD" id="cd07012">
    <property type="entry name" value="PBP2_Bug_TTT"/>
    <property type="match status" value="1"/>
</dbReference>
<dbReference type="Gene3D" id="3.40.190.10">
    <property type="entry name" value="Periplasmic binding protein-like II"/>
    <property type="match status" value="1"/>
</dbReference>
<reference evidence="2 3" key="1">
    <citation type="submission" date="2018-05" db="EMBL/GenBank/DDBJ databases">
        <title>Acuticoccus sediminis sp. nov., isolated from deep-sea sediment of Indian Ocean.</title>
        <authorList>
            <person name="Liu X."/>
            <person name="Lai Q."/>
            <person name="Du Y."/>
            <person name="Sun F."/>
            <person name="Zhang X."/>
            <person name="Wang S."/>
            <person name="Shao Z."/>
        </authorList>
    </citation>
    <scope>NUCLEOTIDE SEQUENCE [LARGE SCALE GENOMIC DNA]</scope>
    <source>
        <strain evidence="2 3">PTG4-2</strain>
    </source>
</reference>
<sequence length="394" mass="42198">MRMHAVASIQVSEVKGVSRAGHMYLDVCYCIRECAASSFTSRVTDQTVFIHLRLARTGQPGAESQRLRSEKTPMAFALKTTAAIAASLLIAGAAHAQDYPNRDITVIVGYSAGGGTDVMARTVAPFLEKYLGNDVSVTVENKPGAGGELGFTAIANAKPDGYTIGMLNIPSFINPIIQRDPDYTIDSFEPVANIVSDATTLVVRKDSQFKTLQDFVDYVKANPGAMPVGNSSLGGATHTSFLRFLNAADLQVTHVPFPGAAPSRTALLGGHVAASVMGIGEAAPYVKEGDLRALATMRKDRWDQLPDVPTFTELGYKVVAGSDRGLAAPKGIPEDAKAALVAAVAQMMDDAEFIDAAQKQDLPLNFLEPDDYAALMQETQDEMQKIWDKTPWAQ</sequence>
<dbReference type="InterPro" id="IPR005064">
    <property type="entry name" value="BUG"/>
</dbReference>
<gene>
    <name evidence="2" type="ORF">DLJ53_10895</name>
</gene>
<dbReference type="Gene3D" id="3.40.190.150">
    <property type="entry name" value="Bordetella uptake gene, domain 1"/>
    <property type="match status" value="1"/>
</dbReference>
<comment type="caution">
    <text evidence="2">The sequence shown here is derived from an EMBL/GenBank/DDBJ whole genome shotgun (WGS) entry which is preliminary data.</text>
</comment>
<dbReference type="SUPFAM" id="SSF53850">
    <property type="entry name" value="Periplasmic binding protein-like II"/>
    <property type="match status" value="1"/>
</dbReference>
<dbReference type="EMBL" id="QHHQ01000002">
    <property type="protein sequence ID" value="RAI01896.1"/>
    <property type="molecule type" value="Genomic_DNA"/>
</dbReference>
<dbReference type="InterPro" id="IPR042100">
    <property type="entry name" value="Bug_dom1"/>
</dbReference>
<dbReference type="Proteomes" id="UP000249590">
    <property type="component" value="Unassembled WGS sequence"/>
</dbReference>
<evidence type="ECO:0000313" key="2">
    <source>
        <dbReference type="EMBL" id="RAI01896.1"/>
    </source>
</evidence>
<dbReference type="AlphaFoldDB" id="A0A8B2NPT1"/>
<evidence type="ECO:0000313" key="3">
    <source>
        <dbReference type="Proteomes" id="UP000249590"/>
    </source>
</evidence>
<organism evidence="2 3">
    <name type="scientific">Acuticoccus sediminis</name>
    <dbReference type="NCBI Taxonomy" id="2184697"/>
    <lineage>
        <taxon>Bacteria</taxon>
        <taxon>Pseudomonadati</taxon>
        <taxon>Pseudomonadota</taxon>
        <taxon>Alphaproteobacteria</taxon>
        <taxon>Hyphomicrobiales</taxon>
        <taxon>Amorphaceae</taxon>
        <taxon>Acuticoccus</taxon>
    </lineage>
</organism>
<protein>
    <recommendedName>
        <fullName evidence="4">Tripartite-type tricarboxylate transporter receptor subunit TctC</fullName>
    </recommendedName>
</protein>
<dbReference type="Pfam" id="PF03401">
    <property type="entry name" value="TctC"/>
    <property type="match status" value="1"/>
</dbReference>
<comment type="similarity">
    <text evidence="1">Belongs to the UPF0065 (bug) family.</text>
</comment>
<name>A0A8B2NPT1_9HYPH</name>
<evidence type="ECO:0000256" key="1">
    <source>
        <dbReference type="ARBA" id="ARBA00006987"/>
    </source>
</evidence>
<keyword evidence="3" id="KW-1185">Reference proteome</keyword>
<proteinExistence type="inferred from homology"/>